<gene>
    <name evidence="1" type="ORF">QLQ80_03030</name>
</gene>
<keyword evidence="2" id="KW-1185">Reference proteome</keyword>
<dbReference type="Proteomes" id="UP001224428">
    <property type="component" value="Unassembled WGS sequence"/>
</dbReference>
<accession>A0AAJ1PRK3</accession>
<dbReference type="EMBL" id="JASDDP010000025">
    <property type="protein sequence ID" value="MDJ1646037.1"/>
    <property type="molecule type" value="Genomic_DNA"/>
</dbReference>
<sequence length="427" mass="49138">MLTPDINLKAINDKEAEGFYIETNKLKYEVDNSSFSSSVPIPDSVADNYNNIYVITKFRLGKQISIETKEFEEDYAQSISSKIFLRLDGRLQEKYVPKDVDFSWYKGEGKGIFTHSEFQNNEALDKRSEQEKEKGIVFDGWYADPQYKYKIEFKDGISTFPILGKMIYPKFVSGKWDKIRDIRHILDAVFTILATAANVAGVNDEIEKYSKPIEHGINIIKWIIFLALGGKMKLPKFWDGYQNINDLIFTTTKDKISNLCSACQCEEKDKPCKNEIYEALLWLSKDLSKNIFGIYQKYSKNKFKGTAFLESKDNLEDWSVENILGKTDEDAELRTKYLKCAFMCCCKDERHEKNGKNDKTEKFANALVGKSGILEIIKTLIKLIIDSVAKEINTTLLTTKIVQISVQLTIAIKEIVANKFWKNEENK</sequence>
<organism evidence="1 2">
    <name type="scientific">Mycoplasma phocimorsus</name>
    <dbReference type="NCBI Taxonomy" id="3045839"/>
    <lineage>
        <taxon>Bacteria</taxon>
        <taxon>Bacillati</taxon>
        <taxon>Mycoplasmatota</taxon>
        <taxon>Mollicutes</taxon>
        <taxon>Mycoplasmataceae</taxon>
        <taxon>Mycoplasma</taxon>
    </lineage>
</organism>
<evidence type="ECO:0000313" key="1">
    <source>
        <dbReference type="EMBL" id="MDJ1646037.1"/>
    </source>
</evidence>
<name>A0AAJ1PRK3_9MOLU</name>
<feature type="non-terminal residue" evidence="1">
    <location>
        <position position="1"/>
    </location>
</feature>
<reference evidence="1" key="1">
    <citation type="submission" date="2023-05" db="EMBL/GenBank/DDBJ databases">
        <title>Mycoplasma phocimorsus sp. nov., isolated from Scandinavian patients with seal finger or septic arthritis after contact with seals.</title>
        <authorList>
            <person name="Skafte-Holm A."/>
            <person name="Pedersen T.R."/>
            <person name="Froelund M."/>
            <person name="Stegger M."/>
            <person name="Qvortrup K."/>
            <person name="Michaels D.L."/>
            <person name="Brown D.R."/>
            <person name="Jensen J.S."/>
        </authorList>
    </citation>
    <scope>NUCLEOTIDE SEQUENCE</scope>
    <source>
        <strain evidence="1">M5725</strain>
    </source>
</reference>
<comment type="caution">
    <text evidence="1">The sequence shown here is derived from an EMBL/GenBank/DDBJ whole genome shotgun (WGS) entry which is preliminary data.</text>
</comment>
<protein>
    <submittedName>
        <fullName evidence="1">Uncharacterized protein</fullName>
    </submittedName>
</protein>
<dbReference type="RefSeq" id="WP_283827414.1">
    <property type="nucleotide sequence ID" value="NZ_JASDDP010000025.1"/>
</dbReference>
<dbReference type="AlphaFoldDB" id="A0AAJ1PRK3"/>
<evidence type="ECO:0000313" key="2">
    <source>
        <dbReference type="Proteomes" id="UP001224428"/>
    </source>
</evidence>
<proteinExistence type="predicted"/>